<proteinExistence type="predicted"/>
<dbReference type="Proteomes" id="UP000823937">
    <property type="component" value="Unassembled WGS sequence"/>
</dbReference>
<dbReference type="InterPro" id="IPR036249">
    <property type="entry name" value="Thioredoxin-like_sf"/>
</dbReference>
<dbReference type="SUPFAM" id="SSF52833">
    <property type="entry name" value="Thioredoxin-like"/>
    <property type="match status" value="1"/>
</dbReference>
<reference evidence="3" key="2">
    <citation type="submission" date="2021-04" db="EMBL/GenBank/DDBJ databases">
        <authorList>
            <person name="Gilroy R."/>
        </authorList>
    </citation>
    <scope>NUCLEOTIDE SEQUENCE</scope>
    <source>
        <strain evidence="3">CHK169-2315</strain>
    </source>
</reference>
<dbReference type="GO" id="GO:0016209">
    <property type="term" value="F:antioxidant activity"/>
    <property type="evidence" value="ECO:0007669"/>
    <property type="project" value="InterPro"/>
</dbReference>
<dbReference type="CDD" id="cd02966">
    <property type="entry name" value="TlpA_like_family"/>
    <property type="match status" value="1"/>
</dbReference>
<evidence type="ECO:0000259" key="2">
    <source>
        <dbReference type="PROSITE" id="PS51352"/>
    </source>
</evidence>
<dbReference type="PROSITE" id="PS00194">
    <property type="entry name" value="THIOREDOXIN_1"/>
    <property type="match status" value="1"/>
</dbReference>
<evidence type="ECO:0000256" key="1">
    <source>
        <dbReference type="ARBA" id="ARBA00023157"/>
    </source>
</evidence>
<dbReference type="PANTHER" id="PTHR42852:SF1">
    <property type="entry name" value="THIOREDOXIN-LIKE PROTEIN YNEN"/>
    <property type="match status" value="1"/>
</dbReference>
<sequence>MKKWIIILIILGLAGYAVFDFVSTKKEEETKKEEMITATQTEMEVKDDEEEVESVPKGEVGIERGNIAPDFELETIDGEKVKLSDYRGQKVLLNFWATWCPPCRSEMPDMQKVHEEFGEDIVILAVNLTDTESSLQTVTNFLEELDITFTILKDMDTMIATTYQANALPTSYLLNTDGSIHNIAIGPLNYDLMIKAFQEMY</sequence>
<dbReference type="AlphaFoldDB" id="A0A9D1PQA4"/>
<gene>
    <name evidence="3" type="ORF">H9895_10985</name>
</gene>
<dbReference type="PANTHER" id="PTHR42852">
    <property type="entry name" value="THIOL:DISULFIDE INTERCHANGE PROTEIN DSBE"/>
    <property type="match status" value="1"/>
</dbReference>
<dbReference type="Pfam" id="PF00578">
    <property type="entry name" value="AhpC-TSA"/>
    <property type="match status" value="1"/>
</dbReference>
<dbReference type="PROSITE" id="PS51352">
    <property type="entry name" value="THIOREDOXIN_2"/>
    <property type="match status" value="1"/>
</dbReference>
<dbReference type="InterPro" id="IPR000866">
    <property type="entry name" value="AhpC/TSA"/>
</dbReference>
<dbReference type="InterPro" id="IPR017937">
    <property type="entry name" value="Thioredoxin_CS"/>
</dbReference>
<dbReference type="EMBL" id="DXHX01000159">
    <property type="protein sequence ID" value="HIV75589.1"/>
    <property type="molecule type" value="Genomic_DNA"/>
</dbReference>
<keyword evidence="1" id="KW-1015">Disulfide bond</keyword>
<evidence type="ECO:0000313" key="4">
    <source>
        <dbReference type="Proteomes" id="UP000823937"/>
    </source>
</evidence>
<dbReference type="InterPro" id="IPR050553">
    <property type="entry name" value="Thioredoxin_ResA/DsbE_sf"/>
</dbReference>
<name>A0A9D1PQA4_9BACI</name>
<feature type="domain" description="Thioredoxin" evidence="2">
    <location>
        <begin position="62"/>
        <end position="201"/>
    </location>
</feature>
<dbReference type="Gene3D" id="3.40.30.10">
    <property type="entry name" value="Glutaredoxin"/>
    <property type="match status" value="1"/>
</dbReference>
<reference evidence="3" key="1">
    <citation type="journal article" date="2021" name="PeerJ">
        <title>Extensive microbial diversity within the chicken gut microbiome revealed by metagenomics and culture.</title>
        <authorList>
            <person name="Gilroy R."/>
            <person name="Ravi A."/>
            <person name="Getino M."/>
            <person name="Pursley I."/>
            <person name="Horton D.L."/>
            <person name="Alikhan N.F."/>
            <person name="Baker D."/>
            <person name="Gharbi K."/>
            <person name="Hall N."/>
            <person name="Watson M."/>
            <person name="Adriaenssens E.M."/>
            <person name="Foster-Nyarko E."/>
            <person name="Jarju S."/>
            <person name="Secka A."/>
            <person name="Antonio M."/>
            <person name="Oren A."/>
            <person name="Chaudhuri R.R."/>
            <person name="La Ragione R."/>
            <person name="Hildebrand F."/>
            <person name="Pallen M.J."/>
        </authorList>
    </citation>
    <scope>NUCLEOTIDE SEQUENCE</scope>
    <source>
        <strain evidence="3">CHK169-2315</strain>
    </source>
</reference>
<accession>A0A9D1PQA4</accession>
<comment type="caution">
    <text evidence="3">The sequence shown here is derived from an EMBL/GenBank/DDBJ whole genome shotgun (WGS) entry which is preliminary data.</text>
</comment>
<dbReference type="GO" id="GO:0016491">
    <property type="term" value="F:oxidoreductase activity"/>
    <property type="evidence" value="ECO:0007669"/>
    <property type="project" value="InterPro"/>
</dbReference>
<dbReference type="InterPro" id="IPR013766">
    <property type="entry name" value="Thioredoxin_domain"/>
</dbReference>
<evidence type="ECO:0000313" key="3">
    <source>
        <dbReference type="EMBL" id="HIV75589.1"/>
    </source>
</evidence>
<protein>
    <submittedName>
        <fullName evidence="3">TlpA family protein disulfide reductase</fullName>
    </submittedName>
</protein>
<organism evidence="3 4">
    <name type="scientific">Candidatus Pseudogracilibacillus intestinigallinarum</name>
    <dbReference type="NCBI Taxonomy" id="2838742"/>
    <lineage>
        <taxon>Bacteria</taxon>
        <taxon>Bacillati</taxon>
        <taxon>Bacillota</taxon>
        <taxon>Bacilli</taxon>
        <taxon>Bacillales</taxon>
        <taxon>Bacillaceae</taxon>
        <taxon>Pseudogracilibacillus</taxon>
    </lineage>
</organism>